<reference evidence="2" key="1">
    <citation type="submission" date="2022-12" db="EMBL/GenBank/DDBJ databases">
        <authorList>
            <person name="Petersen C."/>
        </authorList>
    </citation>
    <scope>NUCLEOTIDE SEQUENCE</scope>
    <source>
        <strain evidence="2">IBT 35675</strain>
    </source>
</reference>
<name>A0A9W9UW43_PENBR</name>
<gene>
    <name evidence="2" type="ORF">N7541_004678</name>
</gene>
<comment type="caution">
    <text evidence="2">The sequence shown here is derived from an EMBL/GenBank/DDBJ whole genome shotgun (WGS) entry which is preliminary data.</text>
</comment>
<dbReference type="EMBL" id="JAPZBR010000003">
    <property type="protein sequence ID" value="KAJ5357520.1"/>
    <property type="molecule type" value="Genomic_DNA"/>
</dbReference>
<feature type="compositionally biased region" description="Basic and acidic residues" evidence="1">
    <location>
        <begin position="227"/>
        <end position="258"/>
    </location>
</feature>
<accession>A0A9W9UW43</accession>
<feature type="compositionally biased region" description="Basic and acidic residues" evidence="1">
    <location>
        <begin position="393"/>
        <end position="413"/>
    </location>
</feature>
<keyword evidence="3" id="KW-1185">Reference proteome</keyword>
<feature type="compositionally biased region" description="Basic and acidic residues" evidence="1">
    <location>
        <begin position="92"/>
        <end position="111"/>
    </location>
</feature>
<feature type="region of interest" description="Disordered" evidence="1">
    <location>
        <begin position="52"/>
        <end position="343"/>
    </location>
</feature>
<dbReference type="AlphaFoldDB" id="A0A9W9UW43"/>
<organism evidence="2 3">
    <name type="scientific">Penicillium brevicompactum</name>
    <dbReference type="NCBI Taxonomy" id="5074"/>
    <lineage>
        <taxon>Eukaryota</taxon>
        <taxon>Fungi</taxon>
        <taxon>Dikarya</taxon>
        <taxon>Ascomycota</taxon>
        <taxon>Pezizomycotina</taxon>
        <taxon>Eurotiomycetes</taxon>
        <taxon>Eurotiomycetidae</taxon>
        <taxon>Eurotiales</taxon>
        <taxon>Aspergillaceae</taxon>
        <taxon>Penicillium</taxon>
    </lineage>
</organism>
<evidence type="ECO:0008006" key="4">
    <source>
        <dbReference type="Google" id="ProtNLM"/>
    </source>
</evidence>
<dbReference type="PANTHER" id="PTHR40132:SF1">
    <property type="entry name" value="PRE-MRNA-SPLICING FACTOR 38B"/>
    <property type="match status" value="1"/>
</dbReference>
<feature type="compositionally biased region" description="Basic and acidic residues" evidence="1">
    <location>
        <begin position="325"/>
        <end position="335"/>
    </location>
</feature>
<evidence type="ECO:0000313" key="3">
    <source>
        <dbReference type="Proteomes" id="UP001148299"/>
    </source>
</evidence>
<feature type="compositionally biased region" description="Basic residues" evidence="1">
    <location>
        <begin position="202"/>
        <end position="211"/>
    </location>
</feature>
<reference evidence="2" key="2">
    <citation type="journal article" date="2023" name="IMA Fungus">
        <title>Comparative genomic study of the Penicillium genus elucidates a diverse pangenome and 15 lateral gene transfer events.</title>
        <authorList>
            <person name="Petersen C."/>
            <person name="Sorensen T."/>
            <person name="Nielsen M.R."/>
            <person name="Sondergaard T.E."/>
            <person name="Sorensen J.L."/>
            <person name="Fitzpatrick D.A."/>
            <person name="Frisvad J.C."/>
            <person name="Nielsen K.L."/>
        </authorList>
    </citation>
    <scope>NUCLEOTIDE SEQUENCE</scope>
    <source>
        <strain evidence="2">IBT 35675</strain>
    </source>
</reference>
<feature type="compositionally biased region" description="Polar residues" evidence="1">
    <location>
        <begin position="81"/>
        <end position="90"/>
    </location>
</feature>
<proteinExistence type="predicted"/>
<feature type="compositionally biased region" description="Basic and acidic residues" evidence="1">
    <location>
        <begin position="122"/>
        <end position="176"/>
    </location>
</feature>
<protein>
    <recommendedName>
        <fullName evidence="4">Pre-mRNA-splicing factor 38B</fullName>
    </recommendedName>
</protein>
<sequence length="429" mass="50606">MDDEYVAQLLAKEAKESSLKYSSQGLSALMPASKPASNAPKPNTRFLRNLIKVTDSHNTALKQKEEREARERMRQMKAQASGASASTSIDRTAGRSDRRNERRGDDKDDHHRSHRRRYRSRSPTERDRTRRHRRDEYHEKGEHRHRERDDYRRESREHETARKDRRERDRDRDREHTRRRRDRSYSKSQSRSRSPRRDRSTDHHRHRHRRTDRQSDRYKRSRSRSRSRSEERRKSRSSRHADPSPRRSRPESTRRDRSPPPPKAIITETGDESDPLEDLVGPLPPRKNEAPIRSRGRGAYKPNMSNIDAHFAPGYDPTTDVQLEENMHPDGEPSRRPVAGLMTKDDDWDMALEALRDRTRWKQKGEERLRAAGINEEAIHQWKNNAAFTGADGEGKPEDVQWSKKGEGREWDRGKFVNDDGHIDIRAAW</sequence>
<feature type="compositionally biased region" description="Basic and acidic residues" evidence="1">
    <location>
        <begin position="62"/>
        <end position="74"/>
    </location>
</feature>
<feature type="region of interest" description="Disordered" evidence="1">
    <location>
        <begin position="387"/>
        <end position="413"/>
    </location>
</feature>
<evidence type="ECO:0000256" key="1">
    <source>
        <dbReference type="SAM" id="MobiDB-lite"/>
    </source>
</evidence>
<evidence type="ECO:0000313" key="2">
    <source>
        <dbReference type="EMBL" id="KAJ5357520.1"/>
    </source>
</evidence>
<dbReference type="PANTHER" id="PTHR40132">
    <property type="entry name" value="PRE-MRNA-SPLICING FACTOR 38B"/>
    <property type="match status" value="1"/>
</dbReference>
<dbReference type="Proteomes" id="UP001148299">
    <property type="component" value="Unassembled WGS sequence"/>
</dbReference>